<dbReference type="Pfam" id="PF00849">
    <property type="entry name" value="PseudoU_synth_2"/>
    <property type="match status" value="1"/>
</dbReference>
<dbReference type="EMBL" id="CAXJIO010000017">
    <property type="protein sequence ID" value="CAL2104530.1"/>
    <property type="molecule type" value="Genomic_DNA"/>
</dbReference>
<feature type="domain" description="Pseudouridine synthase RsuA/RluA-like" evidence="1">
    <location>
        <begin position="362"/>
        <end position="509"/>
    </location>
</feature>
<gene>
    <name evidence="2" type="ORF">T190423A01A_80067</name>
</gene>
<dbReference type="CDD" id="cd02869">
    <property type="entry name" value="PseudoU_synth_RluA_like"/>
    <property type="match status" value="1"/>
</dbReference>
<accession>A0ABM9PFX8</accession>
<comment type="caution">
    <text evidence="2">The sequence shown here is derived from an EMBL/GenBank/DDBJ whole genome shotgun (WGS) entry which is preliminary data.</text>
</comment>
<sequence>MYKLHYFSSDISNCELPKQFTFPFNYTPHPLAKVATEELQNYLETQKDFNHDFGIDNPNSQNALGKMFGVLVVKDCDGKLGYLAAFSGKLAESTQHSFFVPPIYDILVKDGFYRTTENELNKINKEIESIENNSKYINIKRNFELQYQKHNSLLATEKQHIKTRQKTRKQTYKALQQSLSEEEITSYQNKLNQLKINESFYLREYEVYLNDKLYPLKTELDSFKSRIEFLKKERAQKSAWVQQEIFKNYSFLNTSSEEKNLLDIFSNTKQNIPAGAGDCSAPKLLQYAFLNNLTPICMAEFWWGKPLISSVRKHGYFYPACVGKCKPILSHMLEGLHVEENPIYVELKAAKEIEIIYEDDTLAVINKPVDLLSVSGTEIEDSVYTRMKKRYPNATGPLIVHRLDMSTSGILLIAKTKEAHHFLQDQFKDKTIQKRYVALLDGVLSEKKGEISLPLKVDFHYRPKQMVCFDKGKKALTKWKTVEVINGKTKVYFYPITGRTHQLRMHAAHHLGLNTPIVGDDLYGKKTNRLHLHAEYIAFIHPKTKKQIEFMVKSEF</sequence>
<reference evidence="2 3" key="1">
    <citation type="submission" date="2024-05" db="EMBL/GenBank/DDBJ databases">
        <authorList>
            <person name="Duchaud E."/>
        </authorList>
    </citation>
    <scope>NUCLEOTIDE SEQUENCE [LARGE SCALE GENOMIC DNA]</scope>
    <source>
        <strain evidence="2">Ena-SAMPLE-TAB-13-05-2024-13:56:06:370-140308</strain>
    </source>
</reference>
<name>A0ABM9PFX8_9FLAO</name>
<dbReference type="Gene3D" id="3.30.2350.10">
    <property type="entry name" value="Pseudouridine synthase"/>
    <property type="match status" value="1"/>
</dbReference>
<evidence type="ECO:0000259" key="1">
    <source>
        <dbReference type="Pfam" id="PF00849"/>
    </source>
</evidence>
<evidence type="ECO:0000313" key="2">
    <source>
        <dbReference type="EMBL" id="CAL2104530.1"/>
    </source>
</evidence>
<evidence type="ECO:0000313" key="3">
    <source>
        <dbReference type="Proteomes" id="UP001497527"/>
    </source>
</evidence>
<dbReference type="InterPro" id="IPR020103">
    <property type="entry name" value="PsdUridine_synth_cat_dom_sf"/>
</dbReference>
<dbReference type="InterPro" id="IPR050188">
    <property type="entry name" value="RluA_PseudoU_synthase"/>
</dbReference>
<keyword evidence="3" id="KW-1185">Reference proteome</keyword>
<dbReference type="InterPro" id="IPR006145">
    <property type="entry name" value="PsdUridine_synth_RsuA/RluA"/>
</dbReference>
<keyword evidence="2" id="KW-0413">Isomerase</keyword>
<proteinExistence type="predicted"/>
<dbReference type="GO" id="GO:0160142">
    <property type="term" value="F:23S rRNA pseudouridine(746) synthase activity"/>
    <property type="evidence" value="ECO:0007669"/>
    <property type="project" value="UniProtKB-EC"/>
</dbReference>
<dbReference type="SUPFAM" id="SSF55120">
    <property type="entry name" value="Pseudouridine synthase"/>
    <property type="match status" value="1"/>
</dbReference>
<dbReference type="GO" id="GO:0160151">
    <property type="term" value="F:tRNA pseudouridine(32) synthase activity"/>
    <property type="evidence" value="ECO:0007669"/>
    <property type="project" value="UniProtKB-EC"/>
</dbReference>
<dbReference type="InterPro" id="IPR006224">
    <property type="entry name" value="PsdUridine_synth_RluA-like_CS"/>
</dbReference>
<dbReference type="RefSeq" id="WP_348718870.1">
    <property type="nucleotide sequence ID" value="NZ_CAXJIO010000017.1"/>
</dbReference>
<dbReference type="EC" id="5.4.99.29" evidence="2"/>
<dbReference type="PROSITE" id="PS01129">
    <property type="entry name" value="PSI_RLU"/>
    <property type="match status" value="1"/>
</dbReference>
<dbReference type="EC" id="5.4.99.28" evidence="2"/>
<organism evidence="2 3">
    <name type="scientific">Tenacibaculum polynesiense</name>
    <dbReference type="NCBI Taxonomy" id="3137857"/>
    <lineage>
        <taxon>Bacteria</taxon>
        <taxon>Pseudomonadati</taxon>
        <taxon>Bacteroidota</taxon>
        <taxon>Flavobacteriia</taxon>
        <taxon>Flavobacteriales</taxon>
        <taxon>Flavobacteriaceae</taxon>
        <taxon>Tenacibaculum</taxon>
    </lineage>
</organism>
<dbReference type="Proteomes" id="UP001497527">
    <property type="component" value="Unassembled WGS sequence"/>
</dbReference>
<dbReference type="PANTHER" id="PTHR21600:SF89">
    <property type="entry name" value="RIBOSOMAL LARGE SUBUNIT PSEUDOURIDINE SYNTHASE A"/>
    <property type="match status" value="1"/>
</dbReference>
<protein>
    <submittedName>
        <fullName evidence="2">tRNA pseudouridine32 synthase / 23S rRNA pseudouridine746 synthase</fullName>
        <ecNumber evidence="2">5.4.99.28</ecNumber>
        <ecNumber evidence="2">5.4.99.29</ecNumber>
    </submittedName>
</protein>
<dbReference type="PANTHER" id="PTHR21600">
    <property type="entry name" value="MITOCHONDRIAL RNA PSEUDOURIDINE SYNTHASE"/>
    <property type="match status" value="1"/>
</dbReference>